<dbReference type="SUPFAM" id="SSF46955">
    <property type="entry name" value="Putative DNA-binding domain"/>
    <property type="match status" value="1"/>
</dbReference>
<evidence type="ECO:0000313" key="6">
    <source>
        <dbReference type="EMBL" id="GAA5482408.1"/>
    </source>
</evidence>
<dbReference type="PROSITE" id="PS50937">
    <property type="entry name" value="HTH_MERR_2"/>
    <property type="match status" value="1"/>
</dbReference>
<keyword evidence="7" id="KW-1185">Reference proteome</keyword>
<evidence type="ECO:0000256" key="3">
    <source>
        <dbReference type="ARBA" id="ARBA00023125"/>
    </source>
</evidence>
<dbReference type="PANTHER" id="PTHR30204:SF69">
    <property type="entry name" value="MERR-FAMILY TRANSCRIPTIONAL REGULATOR"/>
    <property type="match status" value="1"/>
</dbReference>
<name>A0ABP9ULD5_9BACT</name>
<dbReference type="Proteomes" id="UP001476282">
    <property type="component" value="Unassembled WGS sequence"/>
</dbReference>
<reference evidence="6 7" key="1">
    <citation type="submission" date="2024-02" db="EMBL/GenBank/DDBJ databases">
        <title>Haloferula sargassicola NBRC 104335.</title>
        <authorList>
            <person name="Ichikawa N."/>
            <person name="Katano-Makiyama Y."/>
            <person name="Hidaka K."/>
        </authorList>
    </citation>
    <scope>NUCLEOTIDE SEQUENCE [LARGE SCALE GENOMIC DNA]</scope>
    <source>
        <strain evidence="6 7">NBRC 104335</strain>
    </source>
</reference>
<dbReference type="InterPro" id="IPR047057">
    <property type="entry name" value="MerR_fam"/>
</dbReference>
<dbReference type="PANTHER" id="PTHR30204">
    <property type="entry name" value="REDOX-CYCLING DRUG-SENSING TRANSCRIPTIONAL ACTIVATOR SOXR"/>
    <property type="match status" value="1"/>
</dbReference>
<evidence type="ECO:0000313" key="7">
    <source>
        <dbReference type="Proteomes" id="UP001476282"/>
    </source>
</evidence>
<evidence type="ECO:0000256" key="1">
    <source>
        <dbReference type="ARBA" id="ARBA00022491"/>
    </source>
</evidence>
<keyword evidence="3" id="KW-0238">DNA-binding</keyword>
<keyword evidence="4" id="KW-0804">Transcription</keyword>
<organism evidence="6 7">
    <name type="scientific">Haloferula sargassicola</name>
    <dbReference type="NCBI Taxonomy" id="490096"/>
    <lineage>
        <taxon>Bacteria</taxon>
        <taxon>Pseudomonadati</taxon>
        <taxon>Verrucomicrobiota</taxon>
        <taxon>Verrucomicrobiia</taxon>
        <taxon>Verrucomicrobiales</taxon>
        <taxon>Verrucomicrobiaceae</taxon>
        <taxon>Haloferula</taxon>
    </lineage>
</organism>
<proteinExistence type="predicted"/>
<evidence type="ECO:0000256" key="2">
    <source>
        <dbReference type="ARBA" id="ARBA00023015"/>
    </source>
</evidence>
<protein>
    <recommendedName>
        <fullName evidence="5">HTH merR-type domain-containing protein</fullName>
    </recommendedName>
</protein>
<dbReference type="InterPro" id="IPR009061">
    <property type="entry name" value="DNA-bd_dom_put_sf"/>
</dbReference>
<dbReference type="InterPro" id="IPR000551">
    <property type="entry name" value="MerR-type_HTH_dom"/>
</dbReference>
<keyword evidence="1" id="KW-0678">Repressor</keyword>
<feature type="domain" description="HTH merR-type" evidence="5">
    <location>
        <begin position="6"/>
        <end position="75"/>
    </location>
</feature>
<dbReference type="RefSeq" id="WP_353566554.1">
    <property type="nucleotide sequence ID" value="NZ_BAABRI010000008.1"/>
</dbReference>
<sequence>MNEENLYDISAVSRLTGLSSPNLRVWESRYGLVHPTRSSSNRRLYSEDDVRRLTLAKTLSDRGHPLASIARLSADEMEARLQDEARLSGSTHRGLDGGACRCVLIGGEILGLLDGRESQLEKVRIVGRFQSMEEARRGFEGGTDLLLIATPTLFPETVEAIRSLLGSSGALRAVVAYRFAPSGIARNLEKDFQPITAIRSPIEMAELRVVLGTEITLIRGQAATASMGAAAETVAPPRRFSDEELARISRISTTIDCECPHHLAELLGMLNAFARYSEECENRNEDDARMHAYLHLMTCRARSLVEESLAELIRFESITLD</sequence>
<dbReference type="EMBL" id="BAABRI010000008">
    <property type="protein sequence ID" value="GAA5482408.1"/>
    <property type="molecule type" value="Genomic_DNA"/>
</dbReference>
<dbReference type="Gene3D" id="1.10.1660.10">
    <property type="match status" value="1"/>
</dbReference>
<gene>
    <name evidence="6" type="ORF">Hsar01_01628</name>
</gene>
<evidence type="ECO:0000256" key="4">
    <source>
        <dbReference type="ARBA" id="ARBA00023163"/>
    </source>
</evidence>
<keyword evidence="2" id="KW-0805">Transcription regulation</keyword>
<comment type="caution">
    <text evidence="6">The sequence shown here is derived from an EMBL/GenBank/DDBJ whole genome shotgun (WGS) entry which is preliminary data.</text>
</comment>
<dbReference type="SMART" id="SM00422">
    <property type="entry name" value="HTH_MERR"/>
    <property type="match status" value="1"/>
</dbReference>
<accession>A0ABP9ULD5</accession>
<evidence type="ECO:0000259" key="5">
    <source>
        <dbReference type="PROSITE" id="PS50937"/>
    </source>
</evidence>
<dbReference type="PROSITE" id="PS00552">
    <property type="entry name" value="HTH_MERR_1"/>
    <property type="match status" value="1"/>
</dbReference>
<dbReference type="Pfam" id="PF13411">
    <property type="entry name" value="MerR_1"/>
    <property type="match status" value="1"/>
</dbReference>